<reference evidence="2" key="1">
    <citation type="journal article" date="2014" name="Stand. Genomic Sci.">
        <title>Genome sequence of the exopolysaccharide-producing Salipiger mucosus type strain (DSM 16094(T)), a moderately halophilic member of the Roseobacter clade.</title>
        <authorList>
            <person name="Riedel T."/>
            <person name="Spring S."/>
            <person name="Fiebig A."/>
            <person name="Petersen J."/>
            <person name="Kyrpides N.C."/>
            <person name="Goker M."/>
            <person name="Klenk H.P."/>
        </authorList>
    </citation>
    <scope>NUCLEOTIDE SEQUENCE [LARGE SCALE GENOMIC DNA]</scope>
    <source>
        <strain evidence="2">DSM 16094</strain>
    </source>
</reference>
<proteinExistence type="predicted"/>
<gene>
    <name evidence="1" type="ORF">Salmuc_02734</name>
</gene>
<dbReference type="Proteomes" id="UP000015347">
    <property type="component" value="Unassembled WGS sequence"/>
</dbReference>
<dbReference type="STRING" id="1123237.Salmuc_02734"/>
<protein>
    <submittedName>
        <fullName evidence="1">Uncharacterized protein</fullName>
    </submittedName>
</protein>
<keyword evidence="2" id="KW-1185">Reference proteome</keyword>
<evidence type="ECO:0000313" key="2">
    <source>
        <dbReference type="Proteomes" id="UP000015347"/>
    </source>
</evidence>
<comment type="caution">
    <text evidence="1">The sequence shown here is derived from an EMBL/GenBank/DDBJ whole genome shotgun (WGS) entry which is preliminary data.</text>
</comment>
<accession>S9SGC5</accession>
<organism evidence="1 2">
    <name type="scientific">Salipiger mucosus DSM 16094</name>
    <dbReference type="NCBI Taxonomy" id="1123237"/>
    <lineage>
        <taxon>Bacteria</taxon>
        <taxon>Pseudomonadati</taxon>
        <taxon>Pseudomonadota</taxon>
        <taxon>Alphaproteobacteria</taxon>
        <taxon>Rhodobacterales</taxon>
        <taxon>Roseobacteraceae</taxon>
        <taxon>Salipiger</taxon>
    </lineage>
</organism>
<dbReference type="HOGENOM" id="CLU_2994095_0_0_5"/>
<dbReference type="EMBL" id="APVH01000009">
    <property type="protein sequence ID" value="EPX85354.1"/>
    <property type="molecule type" value="Genomic_DNA"/>
</dbReference>
<sequence>MVAAPLRTAPEAIRVGASPRLARRWWFLSCRRGPSIRFGLSPRLPVCALIGHGTPDK</sequence>
<evidence type="ECO:0000313" key="1">
    <source>
        <dbReference type="EMBL" id="EPX85354.1"/>
    </source>
</evidence>
<dbReference type="AlphaFoldDB" id="S9SGC5"/>
<name>S9SGC5_9RHOB</name>